<comment type="caution">
    <text evidence="1">The sequence shown here is derived from an EMBL/GenBank/DDBJ whole genome shotgun (WGS) entry which is preliminary data.</text>
</comment>
<evidence type="ECO:0000313" key="2">
    <source>
        <dbReference type="Proteomes" id="UP000799754"/>
    </source>
</evidence>
<reference evidence="1" key="1">
    <citation type="journal article" date="2020" name="Stud. Mycol.">
        <title>101 Dothideomycetes genomes: a test case for predicting lifestyles and emergence of pathogens.</title>
        <authorList>
            <person name="Haridas S."/>
            <person name="Albert R."/>
            <person name="Binder M."/>
            <person name="Bloem J."/>
            <person name="Labutti K."/>
            <person name="Salamov A."/>
            <person name="Andreopoulos B."/>
            <person name="Baker S."/>
            <person name="Barry K."/>
            <person name="Bills G."/>
            <person name="Bluhm B."/>
            <person name="Cannon C."/>
            <person name="Castanera R."/>
            <person name="Culley D."/>
            <person name="Daum C."/>
            <person name="Ezra D."/>
            <person name="Gonzalez J."/>
            <person name="Henrissat B."/>
            <person name="Kuo A."/>
            <person name="Liang C."/>
            <person name="Lipzen A."/>
            <person name="Lutzoni F."/>
            <person name="Magnuson J."/>
            <person name="Mondo S."/>
            <person name="Nolan M."/>
            <person name="Ohm R."/>
            <person name="Pangilinan J."/>
            <person name="Park H.-J."/>
            <person name="Ramirez L."/>
            <person name="Alfaro M."/>
            <person name="Sun H."/>
            <person name="Tritt A."/>
            <person name="Yoshinaga Y."/>
            <person name="Zwiers L.-H."/>
            <person name="Turgeon B."/>
            <person name="Goodwin S."/>
            <person name="Spatafora J."/>
            <person name="Crous P."/>
            <person name="Grigoriev I."/>
        </authorList>
    </citation>
    <scope>NUCLEOTIDE SEQUENCE</scope>
    <source>
        <strain evidence="1">CBS 525.71</strain>
    </source>
</reference>
<accession>A0ACB6RM98</accession>
<organism evidence="1 2">
    <name type="scientific">Macroventuria anomochaeta</name>
    <dbReference type="NCBI Taxonomy" id="301207"/>
    <lineage>
        <taxon>Eukaryota</taxon>
        <taxon>Fungi</taxon>
        <taxon>Dikarya</taxon>
        <taxon>Ascomycota</taxon>
        <taxon>Pezizomycotina</taxon>
        <taxon>Dothideomycetes</taxon>
        <taxon>Pleosporomycetidae</taxon>
        <taxon>Pleosporales</taxon>
        <taxon>Pleosporineae</taxon>
        <taxon>Didymellaceae</taxon>
        <taxon>Macroventuria</taxon>
    </lineage>
</organism>
<keyword evidence="2" id="KW-1185">Reference proteome</keyword>
<gene>
    <name evidence="1" type="ORF">BU25DRAFT_352155</name>
</gene>
<protein>
    <submittedName>
        <fullName evidence="1">PARP-domain-containing protein</fullName>
    </submittedName>
</protein>
<proteinExistence type="predicted"/>
<evidence type="ECO:0000313" key="1">
    <source>
        <dbReference type="EMBL" id="KAF2622452.1"/>
    </source>
</evidence>
<dbReference type="Proteomes" id="UP000799754">
    <property type="component" value="Unassembled WGS sequence"/>
</dbReference>
<name>A0ACB6RM98_9PLEO</name>
<dbReference type="EMBL" id="MU006744">
    <property type="protein sequence ID" value="KAF2622452.1"/>
    <property type="molecule type" value="Genomic_DNA"/>
</dbReference>
<sequence length="679" mass="74456">MARKAAQKQVQASLLDGCSIATSGRFPGTTQGALQGRITDLGGTIASKVTAETNILIATNKDFEAKSTKVAAAISNDIPIVSIDWLDDTESSNIKADKKQYLLNSQGASAAASAPSTAPAVTNGKKRAASARASPTPSQTASQSKKRKTLEEKAKIDNVKVGDGQNAKSKKITVPVDEYCPSSNYEVYIDEDELIWDASLNQTNASANNNKFYKVQLLRSPNGAHFQTWTRWGRVGERGQSAMLGGGSLSDAIKNFEKKFKDKSGLKWEDRGDDPKNGKYAYVEKNYNPDSDDDDDDGNGTANGSGSDAKDNSDRPAVESKLTKPVQNLIELIFNQKYQQDALNEMNYDTEKMPLGKLSKGTISRGFQALKDLAAIIDNPTTSQEIEQLSNRYYSLIPHAFGRNRPTIINNNTLLKREIDLLESLSDMKEATDMLKASLKDDSHLNQLDRQFQTLGMDEIEALSPKSSEFNELSDYLTKTKGATHNVRYDVQDIFRIQRRGEFERFDKSPFAKVSGNRRLLWHGSRVTNFAGILGQGLRIAPPEAPATGYMFGKGIYLADMSSKSANYCNHYQSGGTALLLLCEAELGNPVHELTNASYTAGEDAKAKGMCSTWGKGRVGPGQWKDAGCVHPSLVGTMMPDVTTIPGDTNVDGAYLQYNEYIAYDVAQVRLRYLLRVRM</sequence>